<proteinExistence type="predicted"/>
<dbReference type="Proteomes" id="UP000276133">
    <property type="component" value="Unassembled WGS sequence"/>
</dbReference>
<sequence length="69" mass="8185">MPRIIELFPRLLFELDNNPKITITITKPIRADCYTALFFDIDPIFFTLTIVFVMVKFKYLSVGFFIRGY</sequence>
<keyword evidence="1" id="KW-0812">Transmembrane</keyword>
<organism evidence="2 3">
    <name type="scientific">Brachionus plicatilis</name>
    <name type="common">Marine rotifer</name>
    <name type="synonym">Brachionus muelleri</name>
    <dbReference type="NCBI Taxonomy" id="10195"/>
    <lineage>
        <taxon>Eukaryota</taxon>
        <taxon>Metazoa</taxon>
        <taxon>Spiralia</taxon>
        <taxon>Gnathifera</taxon>
        <taxon>Rotifera</taxon>
        <taxon>Eurotatoria</taxon>
        <taxon>Monogononta</taxon>
        <taxon>Pseudotrocha</taxon>
        <taxon>Ploima</taxon>
        <taxon>Brachionidae</taxon>
        <taxon>Brachionus</taxon>
    </lineage>
</organism>
<keyword evidence="1" id="KW-0472">Membrane</keyword>
<name>A0A3M7QJ59_BRAPC</name>
<reference evidence="2 3" key="1">
    <citation type="journal article" date="2018" name="Sci. Rep.">
        <title>Genomic signatures of local adaptation to the degree of environmental predictability in rotifers.</title>
        <authorList>
            <person name="Franch-Gras L."/>
            <person name="Hahn C."/>
            <person name="Garcia-Roger E.M."/>
            <person name="Carmona M.J."/>
            <person name="Serra M."/>
            <person name="Gomez A."/>
        </authorList>
    </citation>
    <scope>NUCLEOTIDE SEQUENCE [LARGE SCALE GENOMIC DNA]</scope>
    <source>
        <strain evidence="2">HYR1</strain>
    </source>
</reference>
<dbReference type="AlphaFoldDB" id="A0A3M7QJ59"/>
<keyword evidence="3" id="KW-1185">Reference proteome</keyword>
<gene>
    <name evidence="2" type="ORF">BpHYR1_054667</name>
</gene>
<keyword evidence="1" id="KW-1133">Transmembrane helix</keyword>
<evidence type="ECO:0000313" key="3">
    <source>
        <dbReference type="Proteomes" id="UP000276133"/>
    </source>
</evidence>
<protein>
    <submittedName>
        <fullName evidence="2">Uncharacterized protein</fullName>
    </submittedName>
</protein>
<accession>A0A3M7QJ59</accession>
<evidence type="ECO:0000256" key="1">
    <source>
        <dbReference type="SAM" id="Phobius"/>
    </source>
</evidence>
<feature type="transmembrane region" description="Helical" evidence="1">
    <location>
        <begin position="44"/>
        <end position="66"/>
    </location>
</feature>
<comment type="caution">
    <text evidence="2">The sequence shown here is derived from an EMBL/GenBank/DDBJ whole genome shotgun (WGS) entry which is preliminary data.</text>
</comment>
<evidence type="ECO:0000313" key="2">
    <source>
        <dbReference type="EMBL" id="RNA11292.1"/>
    </source>
</evidence>
<dbReference type="EMBL" id="REGN01005992">
    <property type="protein sequence ID" value="RNA11292.1"/>
    <property type="molecule type" value="Genomic_DNA"/>
</dbReference>